<dbReference type="CDD" id="cd00887">
    <property type="entry name" value="MoeA"/>
    <property type="match status" value="1"/>
</dbReference>
<evidence type="ECO:0000256" key="4">
    <source>
        <dbReference type="ARBA" id="ARBA00022505"/>
    </source>
</evidence>
<evidence type="ECO:0000256" key="3">
    <source>
        <dbReference type="ARBA" id="ARBA00010763"/>
    </source>
</evidence>
<dbReference type="InterPro" id="IPR036688">
    <property type="entry name" value="MoeA_C_domain_IV_sf"/>
</dbReference>
<dbReference type="EC" id="2.10.1.1" evidence="7"/>
<evidence type="ECO:0000256" key="2">
    <source>
        <dbReference type="ARBA" id="ARBA00005046"/>
    </source>
</evidence>
<comment type="pathway">
    <text evidence="2 7">Cofactor biosynthesis; molybdopterin biosynthesis.</text>
</comment>
<dbReference type="Pfam" id="PF03454">
    <property type="entry name" value="MoeA_C"/>
    <property type="match status" value="1"/>
</dbReference>
<dbReference type="SUPFAM" id="SSF63867">
    <property type="entry name" value="MoeA C-terminal domain-like"/>
    <property type="match status" value="1"/>
</dbReference>
<dbReference type="InterPro" id="IPR038987">
    <property type="entry name" value="MoeA-like"/>
</dbReference>
<comment type="caution">
    <text evidence="9">The sequence shown here is derived from an EMBL/GenBank/DDBJ whole genome shotgun (WGS) entry which is preliminary data.</text>
</comment>
<dbReference type="SUPFAM" id="SSF63882">
    <property type="entry name" value="MoeA N-terminal region -like"/>
    <property type="match status" value="1"/>
</dbReference>
<keyword evidence="7" id="KW-0808">Transferase</keyword>
<dbReference type="SUPFAM" id="SSF53218">
    <property type="entry name" value="Molybdenum cofactor biosynthesis proteins"/>
    <property type="match status" value="1"/>
</dbReference>
<dbReference type="RefSeq" id="WP_251839774.1">
    <property type="nucleotide sequence ID" value="NZ_JACSPO010000005.1"/>
</dbReference>
<keyword evidence="5 7" id="KW-0501">Molybdenum cofactor biosynthesis</keyword>
<reference evidence="9 10" key="1">
    <citation type="submission" date="2020-08" db="EMBL/GenBank/DDBJ databases">
        <title>A Genomic Blueprint of the Chicken Gut Microbiome.</title>
        <authorList>
            <person name="Gilroy R."/>
            <person name="Ravi A."/>
            <person name="Getino M."/>
            <person name="Pursley I."/>
            <person name="Horton D.L."/>
            <person name="Alikhan N.-F."/>
            <person name="Baker D."/>
            <person name="Gharbi K."/>
            <person name="Hall N."/>
            <person name="Watson M."/>
            <person name="Adriaenssens E.M."/>
            <person name="Foster-Nyarko E."/>
            <person name="Jarju S."/>
            <person name="Secka A."/>
            <person name="Antonio M."/>
            <person name="Oren A."/>
            <person name="Chaudhuri R."/>
            <person name="La Ragione R.M."/>
            <person name="Hildebrand F."/>
            <person name="Pallen M.J."/>
        </authorList>
    </citation>
    <scope>NUCLEOTIDE SEQUENCE [LARGE SCALE GENOMIC DNA]</scope>
    <source>
        <strain evidence="9 10">Sa1BUA1</strain>
    </source>
</reference>
<evidence type="ECO:0000259" key="8">
    <source>
        <dbReference type="SMART" id="SM00852"/>
    </source>
</evidence>
<dbReference type="Proteomes" id="UP000661894">
    <property type="component" value="Unassembled WGS sequence"/>
</dbReference>
<dbReference type="InterPro" id="IPR001453">
    <property type="entry name" value="MoaB/Mog_dom"/>
</dbReference>
<comment type="cofactor">
    <cofactor evidence="7">
        <name>Mg(2+)</name>
        <dbReference type="ChEBI" id="CHEBI:18420"/>
    </cofactor>
</comment>
<dbReference type="InterPro" id="IPR036425">
    <property type="entry name" value="MoaB/Mog-like_dom_sf"/>
</dbReference>
<comment type="catalytic activity">
    <reaction evidence="6">
        <text>adenylyl-molybdopterin + molybdate = Mo-molybdopterin + AMP + H(+)</text>
        <dbReference type="Rhea" id="RHEA:35047"/>
        <dbReference type="ChEBI" id="CHEBI:15378"/>
        <dbReference type="ChEBI" id="CHEBI:36264"/>
        <dbReference type="ChEBI" id="CHEBI:62727"/>
        <dbReference type="ChEBI" id="CHEBI:71302"/>
        <dbReference type="ChEBI" id="CHEBI:456215"/>
        <dbReference type="EC" id="2.10.1.1"/>
    </reaction>
</comment>
<dbReference type="SMART" id="SM00852">
    <property type="entry name" value="MoCF_biosynth"/>
    <property type="match status" value="1"/>
</dbReference>
<keyword evidence="7" id="KW-0460">Magnesium</keyword>
<proteinExistence type="inferred from homology"/>
<protein>
    <recommendedName>
        <fullName evidence="7">Molybdopterin molybdenumtransferase</fullName>
        <ecNumber evidence="7">2.10.1.1</ecNumber>
    </recommendedName>
</protein>
<organism evidence="9 10">
    <name type="scientific">Oceanitalea stevensii</name>
    <dbReference type="NCBI Taxonomy" id="2763072"/>
    <lineage>
        <taxon>Bacteria</taxon>
        <taxon>Bacillati</taxon>
        <taxon>Actinomycetota</taxon>
        <taxon>Actinomycetes</taxon>
        <taxon>Micrococcales</taxon>
        <taxon>Bogoriellaceae</taxon>
        <taxon>Georgenia</taxon>
    </lineage>
</organism>
<dbReference type="InterPro" id="IPR005111">
    <property type="entry name" value="MoeA_C_domain_IV"/>
</dbReference>
<dbReference type="Gene3D" id="3.40.980.10">
    <property type="entry name" value="MoaB/Mog-like domain"/>
    <property type="match status" value="1"/>
</dbReference>
<dbReference type="InterPro" id="IPR036135">
    <property type="entry name" value="MoeA_linker/N_sf"/>
</dbReference>
<keyword evidence="7" id="KW-0479">Metal-binding</keyword>
<dbReference type="Gene3D" id="3.90.105.10">
    <property type="entry name" value="Molybdopterin biosynthesis moea protein, domain 2"/>
    <property type="match status" value="1"/>
</dbReference>
<dbReference type="Gene3D" id="2.40.340.10">
    <property type="entry name" value="MoeA, C-terminal, domain IV"/>
    <property type="match status" value="1"/>
</dbReference>
<dbReference type="PANTHER" id="PTHR10192">
    <property type="entry name" value="MOLYBDOPTERIN BIOSYNTHESIS PROTEIN"/>
    <property type="match status" value="1"/>
</dbReference>
<evidence type="ECO:0000256" key="1">
    <source>
        <dbReference type="ARBA" id="ARBA00002901"/>
    </source>
</evidence>
<dbReference type="EMBL" id="JACSPO010000005">
    <property type="protein sequence ID" value="MBD8062662.1"/>
    <property type="molecule type" value="Genomic_DNA"/>
</dbReference>
<evidence type="ECO:0000256" key="6">
    <source>
        <dbReference type="ARBA" id="ARBA00047317"/>
    </source>
</evidence>
<evidence type="ECO:0000313" key="9">
    <source>
        <dbReference type="EMBL" id="MBD8062662.1"/>
    </source>
</evidence>
<sequence>MITVEEYQERVLGQVEPLAPRRVPVAEAHGLRLAQDVTAVLAVPPFDNSAMDGFAVRAADLAGAAEDSPVALPVDGDVPAGTTEPTPVGAGRAVRIMTGAPLPPGADAVVPVELSDQPPGATALPDRVLLRRAPAPGAHVRRRGEDVRPGDVVLGAGTVLAATHLSAAVSAGHGELDVHPRPRVGVLATGDELCPPGTDPGPGRIPDSNSLLVAGLVREAGGQPVPLGSVGDDPEALRGVVEAALPGLDALVTSGGVSVGTKDVVKAALTDELDFTTVAMQPGKPQGFGLLGGRVPVFALPGNPVSVMVSFHVHVAPALRRLLGQPARVPLATARAAVGWRCPPGRRQYLPVLVDDGPVPSVRPATAGGSGSHLVASLAAAQALAVVAEDVDAVAPGDKVGLLRWS</sequence>
<accession>A0ABR8Z2U4</accession>
<comment type="similarity">
    <text evidence="3 7">Belongs to the MoeA family.</text>
</comment>
<dbReference type="InterPro" id="IPR005110">
    <property type="entry name" value="MoeA_linker/N"/>
</dbReference>
<evidence type="ECO:0000256" key="7">
    <source>
        <dbReference type="RuleBase" id="RU365090"/>
    </source>
</evidence>
<dbReference type="Pfam" id="PF00994">
    <property type="entry name" value="MoCF_biosynth"/>
    <property type="match status" value="1"/>
</dbReference>
<dbReference type="NCBIfam" id="TIGR00177">
    <property type="entry name" value="molyb_syn"/>
    <property type="match status" value="1"/>
</dbReference>
<feature type="domain" description="MoaB/Mog" evidence="8">
    <location>
        <begin position="185"/>
        <end position="321"/>
    </location>
</feature>
<gene>
    <name evidence="9" type="ORF">H9624_10025</name>
</gene>
<dbReference type="Pfam" id="PF03453">
    <property type="entry name" value="MoeA_N"/>
    <property type="match status" value="1"/>
</dbReference>
<comment type="function">
    <text evidence="1 7">Catalyzes the insertion of molybdate into adenylated molybdopterin with the concomitant release of AMP.</text>
</comment>
<name>A0ABR8Z2U4_9MICO</name>
<dbReference type="NCBIfam" id="NF045515">
    <property type="entry name" value="Glp_gephyrin"/>
    <property type="match status" value="1"/>
</dbReference>
<evidence type="ECO:0000256" key="5">
    <source>
        <dbReference type="ARBA" id="ARBA00023150"/>
    </source>
</evidence>
<keyword evidence="10" id="KW-1185">Reference proteome</keyword>
<evidence type="ECO:0000313" key="10">
    <source>
        <dbReference type="Proteomes" id="UP000661894"/>
    </source>
</evidence>
<keyword evidence="4 7" id="KW-0500">Molybdenum</keyword>
<dbReference type="PANTHER" id="PTHR10192:SF5">
    <property type="entry name" value="GEPHYRIN"/>
    <property type="match status" value="1"/>
</dbReference>
<dbReference type="Gene3D" id="2.170.190.11">
    <property type="entry name" value="Molybdopterin biosynthesis moea protein, domain 3"/>
    <property type="match status" value="1"/>
</dbReference>